<proteinExistence type="predicted"/>
<gene>
    <name evidence="3" type="ORF">NEA10_08880</name>
</gene>
<keyword evidence="4" id="KW-1185">Reference proteome</keyword>
<accession>A0ABY5AXK6</accession>
<name>A0ABY5AXK6_9CYAN</name>
<keyword evidence="2" id="KW-0732">Signal</keyword>
<protein>
    <submittedName>
        <fullName evidence="3">Uncharacterized protein</fullName>
    </submittedName>
</protein>
<evidence type="ECO:0000256" key="1">
    <source>
        <dbReference type="SAM" id="MobiDB-lite"/>
    </source>
</evidence>
<dbReference type="RefSeq" id="WP_252664985.1">
    <property type="nucleotide sequence ID" value="NZ_CP098611.1"/>
</dbReference>
<reference evidence="3" key="1">
    <citation type="submission" date="2022-06" db="EMBL/GenBank/DDBJ databases">
        <title>Genome sequence of Phormidium yuhuli AB48 isolated from an industrial photobioreactor environment.</title>
        <authorList>
            <person name="Qiu Y."/>
            <person name="Noonan A.J.C."/>
            <person name="Dofher K."/>
            <person name="Koch M."/>
            <person name="Kieft B."/>
            <person name="Lin X."/>
            <person name="Ziels R.M."/>
            <person name="Hallam S.J."/>
        </authorList>
    </citation>
    <scope>NUCLEOTIDE SEQUENCE</scope>
    <source>
        <strain evidence="3">AB48</strain>
    </source>
</reference>
<evidence type="ECO:0000256" key="2">
    <source>
        <dbReference type="SAM" id="SignalP"/>
    </source>
</evidence>
<evidence type="ECO:0000313" key="3">
    <source>
        <dbReference type="EMBL" id="USR92808.1"/>
    </source>
</evidence>
<feature type="signal peptide" evidence="2">
    <location>
        <begin position="1"/>
        <end position="22"/>
    </location>
</feature>
<organism evidence="3 4">
    <name type="scientific">Phormidium yuhuli AB48</name>
    <dbReference type="NCBI Taxonomy" id="2940671"/>
    <lineage>
        <taxon>Bacteria</taxon>
        <taxon>Bacillati</taxon>
        <taxon>Cyanobacteriota</taxon>
        <taxon>Cyanophyceae</taxon>
        <taxon>Oscillatoriophycideae</taxon>
        <taxon>Oscillatoriales</taxon>
        <taxon>Oscillatoriaceae</taxon>
        <taxon>Phormidium</taxon>
        <taxon>Phormidium yuhuli</taxon>
    </lineage>
</organism>
<feature type="chain" id="PRO_5046250328" evidence="2">
    <location>
        <begin position="23"/>
        <end position="443"/>
    </location>
</feature>
<dbReference type="Proteomes" id="UP001056708">
    <property type="component" value="Chromosome"/>
</dbReference>
<dbReference type="EMBL" id="CP098611">
    <property type="protein sequence ID" value="USR92808.1"/>
    <property type="molecule type" value="Genomic_DNA"/>
</dbReference>
<feature type="region of interest" description="Disordered" evidence="1">
    <location>
        <begin position="274"/>
        <end position="297"/>
    </location>
</feature>
<evidence type="ECO:0000313" key="4">
    <source>
        <dbReference type="Proteomes" id="UP001056708"/>
    </source>
</evidence>
<sequence>MRKRAIVLASCAALGVSLSALASSNSHPNLPNPEAMSEADRDALDAYQQYREIIQRTTGMVRNNSAQSQVREYGLNIVNVMWEDSARYENSAVGPNISDLTIQVRHYHPELRRYEQHLMPVIRHPNFSDLTADIPLNRFHLLVGNHNGGDLERVSLRDVLENLPNYLHNPDSWASEMPSLLAKRDTHVLVSAQACFLPIPQGDKAQFNPVLFNYQSYPGDPAVLTLLATREGTSITIIDNRDEDDLPYRPMWGQPLFFNQNGQRARLTGERLSDFQAQQASDAEPTDGPTPEAAGESGLNMVMVIQVPLKQKEPILYEMLDMPVLMAAPEEAMDLSNIEEAVIGHGEPEGPFREIAGLSIERHPDFPIRVTVQFYKATDNGVLSAEDVQDIQAQINRVYEDADYVGSLVVGDRTHRPTDYDGEHQQPKEWWHKFWEHYYRNQG</sequence>